<dbReference type="RefSeq" id="WP_170118309.1">
    <property type="nucleotide sequence ID" value="NZ_PZZL01000010.1"/>
</dbReference>
<feature type="region of interest" description="Disordered" evidence="1">
    <location>
        <begin position="1"/>
        <end position="57"/>
    </location>
</feature>
<evidence type="ECO:0000313" key="3">
    <source>
        <dbReference type="Proteomes" id="UP000241808"/>
    </source>
</evidence>
<evidence type="ECO:0000256" key="1">
    <source>
        <dbReference type="SAM" id="MobiDB-lite"/>
    </source>
</evidence>
<dbReference type="Proteomes" id="UP000241808">
    <property type="component" value="Unassembled WGS sequence"/>
</dbReference>
<name>A0A2T4YY57_9HYPH</name>
<dbReference type="SUPFAM" id="SSF46785">
    <property type="entry name" value="Winged helix' DNA-binding domain"/>
    <property type="match status" value="1"/>
</dbReference>
<proteinExistence type="predicted"/>
<feature type="region of interest" description="Disordered" evidence="1">
    <location>
        <begin position="178"/>
        <end position="224"/>
    </location>
</feature>
<reference evidence="2 3" key="1">
    <citation type="submission" date="2018-04" db="EMBL/GenBank/DDBJ databases">
        <title>Genomic Encyclopedia of Archaeal and Bacterial Type Strains, Phase II (KMG-II): from individual species to whole genera.</title>
        <authorList>
            <person name="Goeker M."/>
        </authorList>
    </citation>
    <scope>NUCLEOTIDE SEQUENCE [LARGE SCALE GENOMIC DNA]</scope>
    <source>
        <strain evidence="2 3">DSM 25521</strain>
    </source>
</reference>
<organism evidence="2 3">
    <name type="scientific">Phreatobacter oligotrophus</name>
    <dbReference type="NCBI Taxonomy" id="1122261"/>
    <lineage>
        <taxon>Bacteria</taxon>
        <taxon>Pseudomonadati</taxon>
        <taxon>Pseudomonadota</taxon>
        <taxon>Alphaproteobacteria</taxon>
        <taxon>Hyphomicrobiales</taxon>
        <taxon>Phreatobacteraceae</taxon>
        <taxon>Phreatobacter</taxon>
    </lineage>
</organism>
<sequence length="302" mass="31643">MTTTTKTKAKAARPTRSALTPHAASDIDRNGAQSPEPSGVTEPSPPPAATLASTSPLAATGKQAKAVVRAKANNNVLLAEHLTDQQLVALSKACQHDDRTIAIPESLEDEAIGSFATSLIAVGLAEETIAKRGEPVWQQDDETGEPITLRVTDKAFAVLGIDDGLESGDASTGVTEGEIAAGVIPNEDHVGGEDRVERARPNRQPTAESGTPEPRPRHPRPGSKQSTLIAMLSREDGASIAELAVALGWLPHTTRAALTGLRHKGYTLGREARTDQRGSIYRITETPVSATTQDAARIAAAA</sequence>
<dbReference type="EMBL" id="PZZL01000010">
    <property type="protein sequence ID" value="PTM51465.1"/>
    <property type="molecule type" value="Genomic_DNA"/>
</dbReference>
<accession>A0A2T4YY57</accession>
<dbReference type="InterPro" id="IPR036388">
    <property type="entry name" value="WH-like_DNA-bd_sf"/>
</dbReference>
<protein>
    <submittedName>
        <fullName evidence="2">Uncharacterized protein DUF3489</fullName>
    </submittedName>
</protein>
<comment type="caution">
    <text evidence="2">The sequence shown here is derived from an EMBL/GenBank/DDBJ whole genome shotgun (WGS) entry which is preliminary data.</text>
</comment>
<feature type="compositionally biased region" description="Basic and acidic residues" evidence="1">
    <location>
        <begin position="186"/>
        <end position="200"/>
    </location>
</feature>
<dbReference type="InterPro" id="IPR021880">
    <property type="entry name" value="DUF3489"/>
</dbReference>
<dbReference type="AlphaFoldDB" id="A0A2T4YY57"/>
<dbReference type="Pfam" id="PF11994">
    <property type="entry name" value="DUF3489"/>
    <property type="match status" value="1"/>
</dbReference>
<keyword evidence="3" id="KW-1185">Reference proteome</keyword>
<evidence type="ECO:0000313" key="2">
    <source>
        <dbReference type="EMBL" id="PTM51465.1"/>
    </source>
</evidence>
<dbReference type="Gene3D" id="1.10.10.10">
    <property type="entry name" value="Winged helix-like DNA-binding domain superfamily/Winged helix DNA-binding domain"/>
    <property type="match status" value="1"/>
</dbReference>
<gene>
    <name evidence="2" type="ORF">C8P69_110131</name>
</gene>
<dbReference type="InterPro" id="IPR036390">
    <property type="entry name" value="WH_DNA-bd_sf"/>
</dbReference>